<dbReference type="Proteomes" id="UP001144352">
    <property type="component" value="Unassembled WGS sequence"/>
</dbReference>
<dbReference type="AlphaFoldDB" id="A0A9W6LD94"/>
<evidence type="ECO:0000256" key="1">
    <source>
        <dbReference type="SAM" id="MobiDB-lite"/>
    </source>
</evidence>
<name>A0A9W6LD94_9BACT</name>
<feature type="compositionally biased region" description="Basic and acidic residues" evidence="1">
    <location>
        <begin position="75"/>
        <end position="89"/>
    </location>
</feature>
<comment type="caution">
    <text evidence="2">The sequence shown here is derived from an EMBL/GenBank/DDBJ whole genome shotgun (WGS) entry which is preliminary data.</text>
</comment>
<evidence type="ECO:0000313" key="3">
    <source>
        <dbReference type="Proteomes" id="UP001144352"/>
    </source>
</evidence>
<reference evidence="2" key="1">
    <citation type="submission" date="2022-12" db="EMBL/GenBank/DDBJ databases">
        <title>Reference genome sequencing for broad-spectrum identification of bacterial and archaeal isolates by mass spectrometry.</title>
        <authorList>
            <person name="Sekiguchi Y."/>
            <person name="Tourlousse D.M."/>
        </authorList>
    </citation>
    <scope>NUCLEOTIDE SEQUENCE</scope>
    <source>
        <strain evidence="2">H2</strain>
    </source>
</reference>
<keyword evidence="3" id="KW-1185">Reference proteome</keyword>
<sequence length="89" mass="9972">MFEVLGPELQSVHEKAPQGEGPDQNRTGCVFPADFRQEFHCQGRQNHPGSEMLNEAPTLMVRFPVCGKEPPAQGDDGRNRDQEKIMQGH</sequence>
<accession>A0A9W6LD94</accession>
<proteinExistence type="predicted"/>
<evidence type="ECO:0000313" key="2">
    <source>
        <dbReference type="EMBL" id="GLI38266.1"/>
    </source>
</evidence>
<protein>
    <submittedName>
        <fullName evidence="2">Uncharacterized protein</fullName>
    </submittedName>
</protein>
<feature type="region of interest" description="Disordered" evidence="1">
    <location>
        <begin position="65"/>
        <end position="89"/>
    </location>
</feature>
<dbReference type="EMBL" id="BSDS01000001">
    <property type="protein sequence ID" value="GLI38266.1"/>
    <property type="molecule type" value="Genomic_DNA"/>
</dbReference>
<gene>
    <name evidence="2" type="ORF">GHYDROH2_17670</name>
</gene>
<organism evidence="2 3">
    <name type="scientific">Geobacter hydrogenophilus</name>
    <dbReference type="NCBI Taxonomy" id="40983"/>
    <lineage>
        <taxon>Bacteria</taxon>
        <taxon>Pseudomonadati</taxon>
        <taxon>Thermodesulfobacteriota</taxon>
        <taxon>Desulfuromonadia</taxon>
        <taxon>Geobacterales</taxon>
        <taxon>Geobacteraceae</taxon>
        <taxon>Geobacter</taxon>
    </lineage>
</organism>
<feature type="region of interest" description="Disordered" evidence="1">
    <location>
        <begin position="1"/>
        <end position="28"/>
    </location>
</feature>